<proteinExistence type="predicted"/>
<reference evidence="1 2" key="1">
    <citation type="submission" date="2019-05" db="EMBL/GenBank/DDBJ databases">
        <title>Draft genome sequence of Nonomuraea zeae DSM 100528.</title>
        <authorList>
            <person name="Saricaoglu S."/>
            <person name="Isik K."/>
        </authorList>
    </citation>
    <scope>NUCLEOTIDE SEQUENCE [LARGE SCALE GENOMIC DNA]</scope>
    <source>
        <strain evidence="1 2">DSM 100528</strain>
    </source>
</reference>
<dbReference type="AlphaFoldDB" id="A0A5S4GCF1"/>
<evidence type="ECO:0000313" key="1">
    <source>
        <dbReference type="EMBL" id="TMR23710.1"/>
    </source>
</evidence>
<dbReference type="Proteomes" id="UP000306628">
    <property type="component" value="Unassembled WGS sequence"/>
</dbReference>
<organism evidence="1 2">
    <name type="scientific">Nonomuraea zeae</name>
    <dbReference type="NCBI Taxonomy" id="1642303"/>
    <lineage>
        <taxon>Bacteria</taxon>
        <taxon>Bacillati</taxon>
        <taxon>Actinomycetota</taxon>
        <taxon>Actinomycetes</taxon>
        <taxon>Streptosporangiales</taxon>
        <taxon>Streptosporangiaceae</taxon>
        <taxon>Nonomuraea</taxon>
    </lineage>
</organism>
<evidence type="ECO:0000313" key="2">
    <source>
        <dbReference type="Proteomes" id="UP000306628"/>
    </source>
</evidence>
<sequence>MCGAGDPEADLVGADRESVAKKITMVGSVKWLENRPFDHHDLSELVVHRAKIPGADAAAPLYVVSRSGCDVAGVKRVTPEELVSGRR</sequence>
<comment type="caution">
    <text evidence="1">The sequence shown here is derived from an EMBL/GenBank/DDBJ whole genome shotgun (WGS) entry which is preliminary data.</text>
</comment>
<evidence type="ECO:0008006" key="3">
    <source>
        <dbReference type="Google" id="ProtNLM"/>
    </source>
</evidence>
<keyword evidence="2" id="KW-1185">Reference proteome</keyword>
<name>A0A5S4GCF1_9ACTN</name>
<dbReference type="OrthoDB" id="3209349at2"/>
<gene>
    <name evidence="1" type="ORF">ETD85_47525</name>
</gene>
<protein>
    <recommendedName>
        <fullName evidence="3">DUF234 domain-containing protein</fullName>
    </recommendedName>
</protein>
<accession>A0A5S4GCF1</accession>
<dbReference type="EMBL" id="VCKX01000251">
    <property type="protein sequence ID" value="TMR23710.1"/>
    <property type="molecule type" value="Genomic_DNA"/>
</dbReference>